<dbReference type="Proteomes" id="UP000199230">
    <property type="component" value="Unassembled WGS sequence"/>
</dbReference>
<dbReference type="Gene3D" id="3.40.630.30">
    <property type="match status" value="1"/>
</dbReference>
<dbReference type="STRING" id="159292.SAMN05192546_108154"/>
<dbReference type="PIRSF" id="PIRSF005751">
    <property type="entry name" value="Acet_citr_lig"/>
    <property type="match status" value="1"/>
</dbReference>
<dbReference type="InterPro" id="IPR016181">
    <property type="entry name" value="Acyl_CoA_acyltransferase"/>
</dbReference>
<keyword evidence="1 3" id="KW-0547">Nucleotide-binding</keyword>
<dbReference type="SUPFAM" id="SSF55729">
    <property type="entry name" value="Acyl-CoA N-acyltransferases (Nat)"/>
    <property type="match status" value="1"/>
</dbReference>
<dbReference type="CDD" id="cd02169">
    <property type="entry name" value="Citrate_lyase_ligase"/>
    <property type="match status" value="1"/>
</dbReference>
<keyword evidence="5" id="KW-0456">Lyase</keyword>
<evidence type="ECO:0000313" key="5">
    <source>
        <dbReference type="EMBL" id="SDZ09797.1"/>
    </source>
</evidence>
<dbReference type="Pfam" id="PF08445">
    <property type="entry name" value="FR47"/>
    <property type="match status" value="1"/>
</dbReference>
<dbReference type="PROSITE" id="PS51186">
    <property type="entry name" value="GNAT"/>
    <property type="match status" value="1"/>
</dbReference>
<dbReference type="AlphaFoldDB" id="A0A1H3Q8U1"/>
<keyword evidence="3 5" id="KW-0436">Ligase</keyword>
<evidence type="ECO:0000256" key="1">
    <source>
        <dbReference type="ARBA" id="ARBA00022741"/>
    </source>
</evidence>
<dbReference type="InterPro" id="IPR004821">
    <property type="entry name" value="Cyt_trans-like"/>
</dbReference>
<comment type="catalytic activity">
    <reaction evidence="3">
        <text>holo-[citrate lyase ACP] + acetate + ATP = acetyl-[citrate lyase ACP] + AMP + diphosphate</text>
        <dbReference type="Rhea" id="RHEA:23788"/>
        <dbReference type="Rhea" id="RHEA-COMP:10158"/>
        <dbReference type="Rhea" id="RHEA-COMP:13710"/>
        <dbReference type="ChEBI" id="CHEBI:30089"/>
        <dbReference type="ChEBI" id="CHEBI:30616"/>
        <dbReference type="ChEBI" id="CHEBI:33019"/>
        <dbReference type="ChEBI" id="CHEBI:82683"/>
        <dbReference type="ChEBI" id="CHEBI:137976"/>
        <dbReference type="ChEBI" id="CHEBI:456215"/>
        <dbReference type="EC" id="6.2.1.22"/>
    </reaction>
</comment>
<evidence type="ECO:0000256" key="2">
    <source>
        <dbReference type="ARBA" id="ARBA00022840"/>
    </source>
</evidence>
<dbReference type="GO" id="GO:0008771">
    <property type="term" value="F:[citrate (pro-3S)-lyase] ligase activity"/>
    <property type="evidence" value="ECO:0007669"/>
    <property type="project" value="UniProtKB-EC"/>
</dbReference>
<dbReference type="GO" id="GO:0016747">
    <property type="term" value="F:acyltransferase activity, transferring groups other than amino-acyl groups"/>
    <property type="evidence" value="ECO:0007669"/>
    <property type="project" value="InterPro"/>
</dbReference>
<dbReference type="InterPro" id="IPR014729">
    <property type="entry name" value="Rossmann-like_a/b/a_fold"/>
</dbReference>
<keyword evidence="2 3" id="KW-0067">ATP-binding</keyword>
<dbReference type="RefSeq" id="WP_242870115.1">
    <property type="nucleotide sequence ID" value="NZ_FNPV01000008.1"/>
</dbReference>
<evidence type="ECO:0000256" key="3">
    <source>
        <dbReference type="PIRNR" id="PIRNR005751"/>
    </source>
</evidence>
<accession>A0A1H3Q8U1</accession>
<dbReference type="PANTHER" id="PTHR40599:SF1">
    <property type="entry name" value="[CITRATE [PRO-3S]-LYASE] LIGASE"/>
    <property type="match status" value="1"/>
</dbReference>
<proteinExistence type="predicted"/>
<protein>
    <recommendedName>
        <fullName evidence="3">[Citrate [pro-3S]-lyase] ligase</fullName>
        <ecNumber evidence="3">6.2.1.22</ecNumber>
    </recommendedName>
</protein>
<dbReference type="GO" id="GO:0005524">
    <property type="term" value="F:ATP binding"/>
    <property type="evidence" value="ECO:0007669"/>
    <property type="project" value="UniProtKB-UniRule"/>
</dbReference>
<dbReference type="SMART" id="SM00764">
    <property type="entry name" value="Citrate_ly_lig"/>
    <property type="match status" value="1"/>
</dbReference>
<dbReference type="NCBIfam" id="TIGR00125">
    <property type="entry name" value="cyt_tran_rel"/>
    <property type="match status" value="1"/>
</dbReference>
<feature type="domain" description="N-acetyltransferase" evidence="4">
    <location>
        <begin position="1"/>
        <end position="128"/>
    </location>
</feature>
<dbReference type="GO" id="GO:0016829">
    <property type="term" value="F:lyase activity"/>
    <property type="evidence" value="ECO:0007669"/>
    <property type="project" value="UniProtKB-KW"/>
</dbReference>
<name>A0A1H3Q8U1_9FIRM</name>
<dbReference type="EC" id="6.2.1.22" evidence="3"/>
<dbReference type="SUPFAM" id="SSF52374">
    <property type="entry name" value="Nucleotidylyl transferase"/>
    <property type="match status" value="1"/>
</dbReference>
<gene>
    <name evidence="5" type="ORF">SAMN05192546_108154</name>
</gene>
<keyword evidence="6" id="KW-1185">Reference proteome</keyword>
<dbReference type="InterPro" id="IPR000182">
    <property type="entry name" value="GNAT_dom"/>
</dbReference>
<dbReference type="NCBIfam" id="TIGR00124">
    <property type="entry name" value="cit_ly_ligase"/>
    <property type="match status" value="1"/>
</dbReference>
<dbReference type="EMBL" id="FNPV01000008">
    <property type="protein sequence ID" value="SDZ09797.1"/>
    <property type="molecule type" value="Genomic_DNA"/>
</dbReference>
<dbReference type="InterPro" id="IPR013166">
    <property type="entry name" value="Citrate_lyase_ligase_C"/>
</dbReference>
<comment type="function">
    <text evidence="3">Acetylation of prosthetic group (2-(5''-phosphoribosyl)-3'-dephosphocoenzyme-A) of the gamma subunit of citrate lyase.</text>
</comment>
<evidence type="ECO:0000259" key="4">
    <source>
        <dbReference type="PROSITE" id="PS51186"/>
    </source>
</evidence>
<dbReference type="InterPro" id="IPR005216">
    <property type="entry name" value="Citrate_lyase_ligase"/>
</dbReference>
<sequence length="346" mass="39967">MSMDYGFTLKQLNSDREKQMVSDFLIEQGLKLEKDVEYTVGILKGEEIIATGSLSRNVLKSLAVKENYQGEGLTNKIATQLINEAYQRGETHLFIYTKPENRRMFEDLGFYAITEVENYVCLLENQRDGIKTYIGNLKKKKRDGHVIGSIVMNCNPFTLGHQYLIEQAAKECDVVHVFIVWENRSSFPAEVRYELVKAGTKHLENVFLHKGENYIISAATFPSYFLKGEEVLRSHTLLDLKIFTEFIAPALNIHRRYVGEEPYCPVTKMYNETMHQVLPEADIELKVFERKRQEDSCISASMVRKELAADRLESVRQLVPESTYQYLLTEEGRRITEAIKKSNSRH</sequence>
<dbReference type="PANTHER" id="PTHR40599">
    <property type="entry name" value="[CITRATE [PRO-3S]-LYASE] LIGASE"/>
    <property type="match status" value="1"/>
</dbReference>
<dbReference type="Pfam" id="PF08218">
    <property type="entry name" value="Citrate_ly_lig"/>
    <property type="match status" value="1"/>
</dbReference>
<evidence type="ECO:0000313" key="6">
    <source>
        <dbReference type="Proteomes" id="UP000199230"/>
    </source>
</evidence>
<organism evidence="5 6">
    <name type="scientific">Tindallia californiensis</name>
    <dbReference type="NCBI Taxonomy" id="159292"/>
    <lineage>
        <taxon>Bacteria</taxon>
        <taxon>Bacillati</taxon>
        <taxon>Bacillota</taxon>
        <taxon>Clostridia</taxon>
        <taxon>Peptostreptococcales</taxon>
        <taxon>Tindalliaceae</taxon>
        <taxon>Tindallia</taxon>
    </lineage>
</organism>
<dbReference type="InterPro" id="IPR013653">
    <property type="entry name" value="GCN5-like_dom"/>
</dbReference>
<reference evidence="5 6" key="1">
    <citation type="submission" date="2016-10" db="EMBL/GenBank/DDBJ databases">
        <authorList>
            <person name="de Groot N.N."/>
        </authorList>
    </citation>
    <scope>NUCLEOTIDE SEQUENCE [LARGE SCALE GENOMIC DNA]</scope>
    <source>
        <strain evidence="5 6">APO</strain>
    </source>
</reference>
<dbReference type="Gene3D" id="3.40.50.620">
    <property type="entry name" value="HUPs"/>
    <property type="match status" value="1"/>
</dbReference>